<dbReference type="InterPro" id="IPR012337">
    <property type="entry name" value="RNaseH-like_sf"/>
</dbReference>
<dbReference type="SUPFAM" id="SSF53098">
    <property type="entry name" value="Ribonuclease H-like"/>
    <property type="match status" value="1"/>
</dbReference>
<feature type="region of interest" description="Disordered" evidence="1">
    <location>
        <begin position="619"/>
        <end position="708"/>
    </location>
</feature>
<dbReference type="FunFam" id="3.30.420.10:FF:000063">
    <property type="entry name" value="Retrovirus-related Pol polyprotein from transposon 297-like Protein"/>
    <property type="match status" value="1"/>
</dbReference>
<gene>
    <name evidence="3" type="ORF">P5673_011773</name>
</gene>
<evidence type="ECO:0000256" key="1">
    <source>
        <dbReference type="SAM" id="MobiDB-lite"/>
    </source>
</evidence>
<feature type="domain" description="Integrase catalytic" evidence="2">
    <location>
        <begin position="387"/>
        <end position="545"/>
    </location>
</feature>
<comment type="caution">
    <text evidence="3">The sequence shown here is derived from an EMBL/GenBank/DDBJ whole genome shotgun (WGS) entry which is preliminary data.</text>
</comment>
<dbReference type="AlphaFoldDB" id="A0AAD9V7Q3"/>
<dbReference type="PANTHER" id="PTHR37984">
    <property type="entry name" value="PROTEIN CBG26694"/>
    <property type="match status" value="1"/>
</dbReference>
<evidence type="ECO:0000313" key="3">
    <source>
        <dbReference type="EMBL" id="KAK2564348.1"/>
    </source>
</evidence>
<evidence type="ECO:0000259" key="2">
    <source>
        <dbReference type="PROSITE" id="PS50994"/>
    </source>
</evidence>
<dbReference type="Pfam" id="PF17921">
    <property type="entry name" value="Integrase_H2C2"/>
    <property type="match status" value="1"/>
</dbReference>
<feature type="compositionally biased region" description="Polar residues" evidence="1">
    <location>
        <begin position="682"/>
        <end position="692"/>
    </location>
</feature>
<dbReference type="InterPro" id="IPR001584">
    <property type="entry name" value="Integrase_cat-core"/>
</dbReference>
<dbReference type="GO" id="GO:0003676">
    <property type="term" value="F:nucleic acid binding"/>
    <property type="evidence" value="ECO:0007669"/>
    <property type="project" value="InterPro"/>
</dbReference>
<dbReference type="GO" id="GO:0015074">
    <property type="term" value="P:DNA integration"/>
    <property type="evidence" value="ECO:0007669"/>
    <property type="project" value="InterPro"/>
</dbReference>
<dbReference type="PROSITE" id="PS50994">
    <property type="entry name" value="INTEGRASE"/>
    <property type="match status" value="1"/>
</dbReference>
<accession>A0AAD9V7Q3</accession>
<reference evidence="3" key="1">
    <citation type="journal article" date="2023" name="G3 (Bethesda)">
        <title>Whole genome assembly and annotation of the endangered Caribbean coral Acropora cervicornis.</title>
        <authorList>
            <person name="Selwyn J.D."/>
            <person name="Vollmer S.V."/>
        </authorList>
    </citation>
    <scope>NUCLEOTIDE SEQUENCE</scope>
    <source>
        <strain evidence="3">K2</strain>
    </source>
</reference>
<evidence type="ECO:0000313" key="4">
    <source>
        <dbReference type="Proteomes" id="UP001249851"/>
    </source>
</evidence>
<dbReference type="PANTHER" id="PTHR37984:SF8">
    <property type="entry name" value="CCHC-TYPE DOMAIN-CONTAINING PROTEIN"/>
    <property type="match status" value="1"/>
</dbReference>
<keyword evidence="4" id="KW-1185">Reference proteome</keyword>
<proteinExistence type="predicted"/>
<organism evidence="3 4">
    <name type="scientific">Acropora cervicornis</name>
    <name type="common">Staghorn coral</name>
    <dbReference type="NCBI Taxonomy" id="6130"/>
    <lineage>
        <taxon>Eukaryota</taxon>
        <taxon>Metazoa</taxon>
        <taxon>Cnidaria</taxon>
        <taxon>Anthozoa</taxon>
        <taxon>Hexacorallia</taxon>
        <taxon>Scleractinia</taxon>
        <taxon>Astrocoeniina</taxon>
        <taxon>Acroporidae</taxon>
        <taxon>Acropora</taxon>
    </lineage>
</organism>
<dbReference type="EMBL" id="JARQWQ010000022">
    <property type="protein sequence ID" value="KAK2564348.1"/>
    <property type="molecule type" value="Genomic_DNA"/>
</dbReference>
<protein>
    <recommendedName>
        <fullName evidence="2">Integrase catalytic domain-containing protein</fullName>
    </recommendedName>
</protein>
<sequence>MKLRREPGTCFWCGDRRGAHPCKRCPAKGRTRSSCGGNDHFARVCLEDPKFTVRDSRSEPSTTTSYARKGANGQRCDSRQSGQRDYPPTQSRDLHYTDMSVRDEQQYDTSFDHDCGFTYSLEAQVHSVAASSQAKRYFTTLALSTTGSAFTQVMFQIDTAATCNTMSLSTLRSFLPDADLKRSPYRLYPYRNSKLLEPEGQVDLVCERQDGYVTLTFEILPDSSIRSKPALLPGSDSERLGLIIVHADEIHTLSSEVETTTAEHENLQGIHEFSRNARLEESTRNHLREETSKDITLTALHKVIVHGWTEDRSIISEPLRPYWSYRDELSVQNGIIYKGTRVMVTPSMHKEIQENPRQPFGAESNIRVARKVLFWPGMRKSIQDMCDACGTCAQYVSQDICELDNRNYLVTVCHFPDWIEVDPLGNTLSSMVIDKTKAHFTRYEFPAICHTDNRPQFISKQYRTFSVAYGFKHTTSSPFHPKGNGRAEAAIKVAKSMLKKANDFHSALHLDRNTPPRGHTYSPAQSMFLRRTRTLLPTTDHLLAPTMINFDIVKEDILKKRHDSKTYYDKSAGVEHKPSWELRIRQRTTPSLWKTLDLWGSDQDGQKQVLHCSYLSWYPDSKEQNSPQPSHSGYDSLPNPAPNPLKQTEVHPQSEQQTPEQSNTTAEVTQEPTLKDQEPRAVSSSPLTQTRSGRIIKPPTRLQDYVTD</sequence>
<dbReference type="Gene3D" id="3.30.420.10">
    <property type="entry name" value="Ribonuclease H-like superfamily/Ribonuclease H"/>
    <property type="match status" value="1"/>
</dbReference>
<dbReference type="InterPro" id="IPR050951">
    <property type="entry name" value="Retrovirus_Pol_polyprotein"/>
</dbReference>
<feature type="compositionally biased region" description="Polar residues" evidence="1">
    <location>
        <begin position="650"/>
        <end position="672"/>
    </location>
</feature>
<dbReference type="Proteomes" id="UP001249851">
    <property type="component" value="Unassembled WGS sequence"/>
</dbReference>
<feature type="compositionally biased region" description="Polar residues" evidence="1">
    <location>
        <begin position="79"/>
        <end position="91"/>
    </location>
</feature>
<dbReference type="InterPro" id="IPR036397">
    <property type="entry name" value="RNaseH_sf"/>
</dbReference>
<feature type="region of interest" description="Disordered" evidence="1">
    <location>
        <begin position="54"/>
        <end position="93"/>
    </location>
</feature>
<name>A0AAD9V7Q3_ACRCE</name>
<dbReference type="InterPro" id="IPR041588">
    <property type="entry name" value="Integrase_H2C2"/>
</dbReference>
<feature type="compositionally biased region" description="Polar residues" evidence="1">
    <location>
        <begin position="624"/>
        <end position="633"/>
    </location>
</feature>
<dbReference type="Gene3D" id="1.10.340.70">
    <property type="match status" value="1"/>
</dbReference>
<reference evidence="3" key="2">
    <citation type="journal article" date="2023" name="Science">
        <title>Genomic signatures of disease resistance in endangered staghorn corals.</title>
        <authorList>
            <person name="Vollmer S.V."/>
            <person name="Selwyn J.D."/>
            <person name="Despard B.A."/>
            <person name="Roesel C.L."/>
        </authorList>
    </citation>
    <scope>NUCLEOTIDE SEQUENCE</scope>
    <source>
        <strain evidence="3">K2</strain>
    </source>
</reference>